<protein>
    <submittedName>
        <fullName evidence="3">Retrovirus-related pol polyprotein from transposon TNT 1-94</fullName>
    </submittedName>
</protein>
<accession>A0ABQ5GMC1</accession>
<dbReference type="PANTHER" id="PTHR11439:SF495">
    <property type="entry name" value="REVERSE TRANSCRIPTASE, RNA-DEPENDENT DNA POLYMERASE-RELATED"/>
    <property type="match status" value="1"/>
</dbReference>
<proteinExistence type="predicted"/>
<reference evidence="3" key="1">
    <citation type="journal article" date="2022" name="Int. J. Mol. Sci.">
        <title>Draft Genome of Tanacetum Coccineum: Genomic Comparison of Closely Related Tanacetum-Family Plants.</title>
        <authorList>
            <person name="Yamashiro T."/>
            <person name="Shiraishi A."/>
            <person name="Nakayama K."/>
            <person name="Satake H."/>
        </authorList>
    </citation>
    <scope>NUCLEOTIDE SEQUENCE</scope>
</reference>
<feature type="domain" description="Reverse transcriptase Ty1/copia-type" evidence="2">
    <location>
        <begin position="410"/>
        <end position="519"/>
    </location>
</feature>
<gene>
    <name evidence="3" type="ORF">Tco_1043527</name>
</gene>
<sequence length="752" mass="85487">MMMKRTILLQSHPLNYLPEPDNSLNMGDEHLSTIPKTESDELTKSSVENLVPIPSESEDECECDVPDYDDSQTTNFHVSNPPLRRFYLNDDEKISCKFPNTTQVPSSLVTFPIPVEDSDSLREEIDIFLGPDDSIPPGIESNDYDSEEDDNSTSLHDFKSFHVDYPDSGDSTIDVVNDIIVDVPNILLTYPTLHMDFDFIPSHNDLGSDLDVSSPSGDRNKITTRDMQLKSFSSFITLAKGGSPLIFTLFSLAPGAELTFEAEELLLPLTGAKDSYLLGYSLVSKAFRVFNTRRQQTEKAYHITFVESPDAIKFSKPLVDNINIAENERYPPDEYLHPYKPSQRYQTNNNDVSFIEPYECPEPVVLEAEVSSDQNGVGMLTRAMAKELSAASTHECVFVDFLSEEEPKKTLVPAPYGKTIIGSKWIFRNKRDEIGIVIKNKARLVAQGYNQQEGIDYDETFAYVARLEAIRIFLAFATYMMVIVYQMDVKSAFLNGKLKEEVYVKQPPGFESSEFPNHIKQSERGISINQEKYVKDLLKKYDINGSLVKTPMVPIKKLGPGLNGKAINETQYRANPKESHLIAVKRIFRYLKGTPSPGLWYPKCLGFDLKGHSDSDYAGCNMDRKSTLAEAEYVAADRCCANILWMKSQLTDYDIIYEKHIDIRYHFIRDHILNEDIKLHFVPTQYQLADIFTKPLNEPSFRRLIVKLGLEWVRYGVSKVLDTAYWGFLEIGTTHRYAVSSLMDTAYWSSEQ</sequence>
<organism evidence="3 4">
    <name type="scientific">Tanacetum coccineum</name>
    <dbReference type="NCBI Taxonomy" id="301880"/>
    <lineage>
        <taxon>Eukaryota</taxon>
        <taxon>Viridiplantae</taxon>
        <taxon>Streptophyta</taxon>
        <taxon>Embryophyta</taxon>
        <taxon>Tracheophyta</taxon>
        <taxon>Spermatophyta</taxon>
        <taxon>Magnoliopsida</taxon>
        <taxon>eudicotyledons</taxon>
        <taxon>Gunneridae</taxon>
        <taxon>Pentapetalae</taxon>
        <taxon>asterids</taxon>
        <taxon>campanulids</taxon>
        <taxon>Asterales</taxon>
        <taxon>Asteraceae</taxon>
        <taxon>Asteroideae</taxon>
        <taxon>Anthemideae</taxon>
        <taxon>Anthemidinae</taxon>
        <taxon>Tanacetum</taxon>
    </lineage>
</organism>
<evidence type="ECO:0000256" key="1">
    <source>
        <dbReference type="SAM" id="MobiDB-lite"/>
    </source>
</evidence>
<dbReference type="PANTHER" id="PTHR11439">
    <property type="entry name" value="GAG-POL-RELATED RETROTRANSPOSON"/>
    <property type="match status" value="1"/>
</dbReference>
<evidence type="ECO:0000313" key="3">
    <source>
        <dbReference type="EMBL" id="GJT76802.1"/>
    </source>
</evidence>
<reference evidence="3" key="2">
    <citation type="submission" date="2022-01" db="EMBL/GenBank/DDBJ databases">
        <authorList>
            <person name="Yamashiro T."/>
            <person name="Shiraishi A."/>
            <person name="Satake H."/>
            <person name="Nakayama K."/>
        </authorList>
    </citation>
    <scope>NUCLEOTIDE SEQUENCE</scope>
</reference>
<dbReference type="Pfam" id="PF07727">
    <property type="entry name" value="RVT_2"/>
    <property type="match status" value="1"/>
</dbReference>
<evidence type="ECO:0000259" key="2">
    <source>
        <dbReference type="Pfam" id="PF07727"/>
    </source>
</evidence>
<dbReference type="EMBL" id="BQNB010018656">
    <property type="protein sequence ID" value="GJT76802.1"/>
    <property type="molecule type" value="Genomic_DNA"/>
</dbReference>
<evidence type="ECO:0000313" key="4">
    <source>
        <dbReference type="Proteomes" id="UP001151760"/>
    </source>
</evidence>
<name>A0ABQ5GMC1_9ASTR</name>
<comment type="caution">
    <text evidence="3">The sequence shown here is derived from an EMBL/GenBank/DDBJ whole genome shotgun (WGS) entry which is preliminary data.</text>
</comment>
<dbReference type="Proteomes" id="UP001151760">
    <property type="component" value="Unassembled WGS sequence"/>
</dbReference>
<dbReference type="CDD" id="cd09272">
    <property type="entry name" value="RNase_HI_RT_Ty1"/>
    <property type="match status" value="1"/>
</dbReference>
<feature type="region of interest" description="Disordered" evidence="1">
    <location>
        <begin position="129"/>
        <end position="153"/>
    </location>
</feature>
<dbReference type="InterPro" id="IPR013103">
    <property type="entry name" value="RVT_2"/>
</dbReference>
<feature type="compositionally biased region" description="Acidic residues" evidence="1">
    <location>
        <begin position="142"/>
        <end position="151"/>
    </location>
</feature>
<keyword evidence="4" id="KW-1185">Reference proteome</keyword>